<dbReference type="EMBL" id="CP045143">
    <property type="protein sequence ID" value="QFR23003.1"/>
    <property type="molecule type" value="Genomic_DNA"/>
</dbReference>
<dbReference type="AlphaFoldDB" id="A0A5P8M3I0"/>
<proteinExistence type="predicted"/>
<evidence type="ECO:0000256" key="1">
    <source>
        <dbReference type="SAM" id="MobiDB-lite"/>
    </source>
</evidence>
<accession>A0A5P8M3I0</accession>
<sequence length="493" mass="55897">MGGEPMANAKPMDLDTARKVFEQSDIDLVKRDHRYKESKRYYHNRNDIVLKSKKQKSEADEQTDKPDNPLRMHDSRVSSNFLQLLIDQKAAFGFSRPPMIDTGNDALNKQVLEVLGDDWNKTLFRLAVDASLAGVGWIHCWHGPEGQFKYAIVPPNEVTPIYKSTLDDELQAVRRTYEQLDPSDGKVYIFDEYWTQDQATFFKREQGQTYSTMIYDQRIGVTDSVNAEAMDNTATINHGFNGIPFIPFNNKSDKSGDLRAVKGLIDAYDLVYNGFVNDVQDVQQVILILTNYSGTDKDEFLQNLRQYKMAEFESEGSDNSGLSKLTIDIPVDARKELLQETFDNIFIQGQGVNPKDLKAGTNMTGVAMKMLYGPLELKVGQMESEFRPSINKLVRFILDELNKPSDLSIKQTWIRSGIQNDVEQADIISKLSQVTSDEAIAKNNPLVSDWQDELSDRKREKEERAQTPDPFSSPDPLGKDDSEDGDEDGEEKA</sequence>
<dbReference type="InterPro" id="IPR021145">
    <property type="entry name" value="Portal_protein_SPP1_Gp6-like"/>
</dbReference>
<dbReference type="Proteomes" id="UP000326779">
    <property type="component" value="Chromosome"/>
</dbReference>
<name>A0A5P8M3I0_9LACO</name>
<gene>
    <name evidence="2" type="ORF">D1010_05855</name>
</gene>
<dbReference type="KEGG" id="lhb:D1010_05855"/>
<reference evidence="2 3" key="1">
    <citation type="submission" date="2019-10" db="EMBL/GenBank/DDBJ databases">
        <title>The completed genome of Lactobacillus harbinensis M1.</title>
        <authorList>
            <person name="Zheng Y."/>
        </authorList>
    </citation>
    <scope>NUCLEOTIDE SEQUENCE [LARGE SCALE GENOMIC DNA]</scope>
    <source>
        <strain evidence="2 3">M1</strain>
    </source>
</reference>
<feature type="region of interest" description="Disordered" evidence="1">
    <location>
        <begin position="51"/>
        <end position="73"/>
    </location>
</feature>
<feature type="compositionally biased region" description="Acidic residues" evidence="1">
    <location>
        <begin position="481"/>
        <end position="493"/>
    </location>
</feature>
<evidence type="ECO:0000313" key="2">
    <source>
        <dbReference type="EMBL" id="QFR23003.1"/>
    </source>
</evidence>
<dbReference type="Pfam" id="PF05133">
    <property type="entry name" value="SPP1_portal"/>
    <property type="match status" value="1"/>
</dbReference>
<feature type="region of interest" description="Disordered" evidence="1">
    <location>
        <begin position="445"/>
        <end position="493"/>
    </location>
</feature>
<feature type="compositionally biased region" description="Basic and acidic residues" evidence="1">
    <location>
        <begin position="454"/>
        <end position="466"/>
    </location>
</feature>
<protein>
    <submittedName>
        <fullName evidence="2">Phage portal protein</fullName>
    </submittedName>
</protein>
<organism evidence="2 3">
    <name type="scientific">Schleiferilactobacillus harbinensis</name>
    <dbReference type="NCBI Taxonomy" id="304207"/>
    <lineage>
        <taxon>Bacteria</taxon>
        <taxon>Bacillati</taxon>
        <taxon>Bacillota</taxon>
        <taxon>Bacilli</taxon>
        <taxon>Lactobacillales</taxon>
        <taxon>Lactobacillaceae</taxon>
        <taxon>Schleiferilactobacillus</taxon>
    </lineage>
</organism>
<evidence type="ECO:0000313" key="3">
    <source>
        <dbReference type="Proteomes" id="UP000326779"/>
    </source>
</evidence>